<dbReference type="GO" id="GO:0006654">
    <property type="term" value="P:phosphatidic acid biosynthetic process"/>
    <property type="evidence" value="ECO:0007669"/>
    <property type="project" value="TreeGrafter"/>
</dbReference>
<dbReference type="InterPro" id="IPR002123">
    <property type="entry name" value="Plipid/glycerol_acylTrfase"/>
</dbReference>
<evidence type="ECO:0000313" key="5">
    <source>
        <dbReference type="Proteomes" id="UP000251002"/>
    </source>
</evidence>
<dbReference type="GO" id="GO:0003841">
    <property type="term" value="F:1-acylglycerol-3-phosphate O-acyltransferase activity"/>
    <property type="evidence" value="ECO:0007669"/>
    <property type="project" value="TreeGrafter"/>
</dbReference>
<dbReference type="Proteomes" id="UP000251002">
    <property type="component" value="Unassembled WGS sequence"/>
</dbReference>
<dbReference type="SUPFAM" id="SSF69593">
    <property type="entry name" value="Glycerol-3-phosphate (1)-acyltransferase"/>
    <property type="match status" value="1"/>
</dbReference>
<keyword evidence="1 4" id="KW-0808">Transferase</keyword>
<evidence type="ECO:0000313" key="4">
    <source>
        <dbReference type="EMBL" id="RAZ81016.1"/>
    </source>
</evidence>
<evidence type="ECO:0000259" key="3">
    <source>
        <dbReference type="SMART" id="SM00563"/>
    </source>
</evidence>
<accession>A0A365L6H8</accession>
<dbReference type="RefSeq" id="WP_112221440.1">
    <property type="nucleotide sequence ID" value="NZ_CP047673.1"/>
</dbReference>
<organism evidence="4 5">
    <name type="scientific">Planococcus halotolerans</name>
    <dbReference type="NCBI Taxonomy" id="2233542"/>
    <lineage>
        <taxon>Bacteria</taxon>
        <taxon>Bacillati</taxon>
        <taxon>Bacillota</taxon>
        <taxon>Bacilli</taxon>
        <taxon>Bacillales</taxon>
        <taxon>Caryophanaceae</taxon>
        <taxon>Planococcus</taxon>
    </lineage>
</organism>
<evidence type="ECO:0000256" key="2">
    <source>
        <dbReference type="ARBA" id="ARBA00023315"/>
    </source>
</evidence>
<keyword evidence="5" id="KW-1185">Reference proteome</keyword>
<sequence length="223" mass="26190">MIEAKKSRLFEKGFAIYLFPLLRRSFSHLLGRNVRKIPERPVIFIANHSSWWDGLLFFFLNHTVWKHDIHMMMHEKNLEKFKFFRYLGAFSIEKQNPKDIIRSLQYAETLLKEGKSVVLFPQGDEYHQEIRPLDFSNGIGYLVEKHPEVPVIPIAFYYSFRHEQKPEVWIDQGSCFSIEEIHGTSRKARTAFLQQAVTAQVDDLKKEAIAENTSAFEDLLKKG</sequence>
<dbReference type="PANTHER" id="PTHR10434:SF11">
    <property type="entry name" value="1-ACYL-SN-GLYCEROL-3-PHOSPHATE ACYLTRANSFERASE"/>
    <property type="match status" value="1"/>
</dbReference>
<dbReference type="AlphaFoldDB" id="A0A365L6H8"/>
<proteinExistence type="predicted"/>
<dbReference type="Pfam" id="PF01553">
    <property type="entry name" value="Acyltransferase"/>
    <property type="match status" value="1"/>
</dbReference>
<keyword evidence="2 4" id="KW-0012">Acyltransferase</keyword>
<dbReference type="GO" id="GO:0005886">
    <property type="term" value="C:plasma membrane"/>
    <property type="evidence" value="ECO:0007669"/>
    <property type="project" value="TreeGrafter"/>
</dbReference>
<gene>
    <name evidence="4" type="ORF">DP120_01645</name>
</gene>
<name>A0A365L6H8_9BACL</name>
<comment type="caution">
    <text evidence="4">The sequence shown here is derived from an EMBL/GenBank/DDBJ whole genome shotgun (WGS) entry which is preliminary data.</text>
</comment>
<dbReference type="PANTHER" id="PTHR10434">
    <property type="entry name" value="1-ACYL-SN-GLYCEROL-3-PHOSPHATE ACYLTRANSFERASE"/>
    <property type="match status" value="1"/>
</dbReference>
<reference evidence="4 5" key="1">
    <citation type="submission" date="2018-06" db="EMBL/GenBank/DDBJ databases">
        <title>The draft genome sequences of strains SCU63 and S1.</title>
        <authorList>
            <person name="Gan L."/>
        </authorList>
    </citation>
    <scope>NUCLEOTIDE SEQUENCE [LARGE SCALE GENOMIC DNA]</scope>
    <source>
        <strain evidence="4 5">SCU63</strain>
    </source>
</reference>
<protein>
    <submittedName>
        <fullName evidence="4">Acyl-phosphate glycerol 3-phosphate acyltransferase</fullName>
    </submittedName>
</protein>
<dbReference type="SMART" id="SM00563">
    <property type="entry name" value="PlsC"/>
    <property type="match status" value="1"/>
</dbReference>
<dbReference type="CDD" id="cd06551">
    <property type="entry name" value="LPLAT"/>
    <property type="match status" value="1"/>
</dbReference>
<feature type="domain" description="Phospholipid/glycerol acyltransferase" evidence="3">
    <location>
        <begin position="42"/>
        <end position="159"/>
    </location>
</feature>
<evidence type="ECO:0000256" key="1">
    <source>
        <dbReference type="ARBA" id="ARBA00022679"/>
    </source>
</evidence>
<dbReference type="EMBL" id="QLZR01000001">
    <property type="protein sequence ID" value="RAZ81016.1"/>
    <property type="molecule type" value="Genomic_DNA"/>
</dbReference>